<accession>A0A7H8NKC1</accession>
<dbReference type="FunFam" id="1.10.10.10:FF:000001">
    <property type="entry name" value="LysR family transcriptional regulator"/>
    <property type="match status" value="1"/>
</dbReference>
<dbReference type="Gene3D" id="1.10.10.10">
    <property type="entry name" value="Winged helix-like DNA-binding domain superfamily/Winged helix DNA-binding domain"/>
    <property type="match status" value="1"/>
</dbReference>
<evidence type="ECO:0000256" key="3">
    <source>
        <dbReference type="ARBA" id="ARBA00023125"/>
    </source>
</evidence>
<evidence type="ECO:0000313" key="7">
    <source>
        <dbReference type="Proteomes" id="UP000509303"/>
    </source>
</evidence>
<dbReference type="InterPro" id="IPR011991">
    <property type="entry name" value="ArsR-like_HTH"/>
</dbReference>
<dbReference type="CDD" id="cd00090">
    <property type="entry name" value="HTH_ARSR"/>
    <property type="match status" value="1"/>
</dbReference>
<dbReference type="Pfam" id="PF00126">
    <property type="entry name" value="HTH_1"/>
    <property type="match status" value="1"/>
</dbReference>
<dbReference type="GO" id="GO:0003700">
    <property type="term" value="F:DNA-binding transcription factor activity"/>
    <property type="evidence" value="ECO:0007669"/>
    <property type="project" value="InterPro"/>
</dbReference>
<sequence>MIDPRRLRVLRALADHGTVTAAAQALYLSPSAVSQQLAALEGEVGHALLERRGRAVRLTATGTVLAGHATKIAAQLERAEADVAACAAGVTGEVTVAAFATAITEVVAPTLVALRVLAPGVRVRVKDAEGRECHRLLIAGEADVAVAVEDRETLGRWDDRMLREPLYAEPFDVVLPPDHPGAEAADVDLAALAGDPWITPWPGNPVHDAVVLACQEARFQPRVASLSDDFRAVCALVAVGAGVALVPRSALPGAVAEGVVVRPVRGRGPIRKVFTAVRAGTEHHPLLRQALAGLRETVAALPV</sequence>
<evidence type="ECO:0000313" key="6">
    <source>
        <dbReference type="EMBL" id="QKW53888.1"/>
    </source>
</evidence>
<dbReference type="CDD" id="cd08423">
    <property type="entry name" value="PBP2_LTTR_like_6"/>
    <property type="match status" value="1"/>
</dbReference>
<reference evidence="6 7" key="1">
    <citation type="submission" date="2020-06" db="EMBL/GenBank/DDBJ databases">
        <title>Genome mining for natural products.</title>
        <authorList>
            <person name="Zhang B."/>
            <person name="Shi J."/>
            <person name="Ge H."/>
        </authorList>
    </citation>
    <scope>NUCLEOTIDE SEQUENCE [LARGE SCALE GENOMIC DNA]</scope>
    <source>
        <strain evidence="6 7">NA00687</strain>
    </source>
</reference>
<organism evidence="6 7">
    <name type="scientific">Streptomyces buecherae</name>
    <dbReference type="NCBI Taxonomy" id="2763006"/>
    <lineage>
        <taxon>Bacteria</taxon>
        <taxon>Bacillati</taxon>
        <taxon>Actinomycetota</taxon>
        <taxon>Actinomycetes</taxon>
        <taxon>Kitasatosporales</taxon>
        <taxon>Streptomycetaceae</taxon>
        <taxon>Streptomyces</taxon>
    </lineage>
</organism>
<dbReference type="Gene3D" id="3.40.190.10">
    <property type="entry name" value="Periplasmic binding protein-like II"/>
    <property type="match status" value="2"/>
</dbReference>
<dbReference type="InterPro" id="IPR000847">
    <property type="entry name" value="LysR_HTH_N"/>
</dbReference>
<evidence type="ECO:0000256" key="2">
    <source>
        <dbReference type="ARBA" id="ARBA00023015"/>
    </source>
</evidence>
<keyword evidence="2" id="KW-0805">Transcription regulation</keyword>
<evidence type="ECO:0000256" key="4">
    <source>
        <dbReference type="ARBA" id="ARBA00023163"/>
    </source>
</evidence>
<dbReference type="SUPFAM" id="SSF53850">
    <property type="entry name" value="Periplasmic binding protein-like II"/>
    <property type="match status" value="1"/>
</dbReference>
<feature type="domain" description="HTH lysR-type" evidence="5">
    <location>
        <begin position="2"/>
        <end position="59"/>
    </location>
</feature>
<dbReference type="RefSeq" id="WP_176165592.1">
    <property type="nucleotide sequence ID" value="NZ_CP054929.1"/>
</dbReference>
<comment type="similarity">
    <text evidence="1">Belongs to the LysR transcriptional regulatory family.</text>
</comment>
<keyword evidence="4" id="KW-0804">Transcription</keyword>
<dbReference type="InterPro" id="IPR005119">
    <property type="entry name" value="LysR_subst-bd"/>
</dbReference>
<dbReference type="GO" id="GO:0003677">
    <property type="term" value="F:DNA binding"/>
    <property type="evidence" value="ECO:0007669"/>
    <property type="project" value="UniProtKB-KW"/>
</dbReference>
<keyword evidence="7" id="KW-1185">Reference proteome</keyword>
<dbReference type="SUPFAM" id="SSF46785">
    <property type="entry name" value="Winged helix' DNA-binding domain"/>
    <property type="match status" value="1"/>
</dbReference>
<dbReference type="PANTHER" id="PTHR30346">
    <property type="entry name" value="TRANSCRIPTIONAL DUAL REGULATOR HCAR-RELATED"/>
    <property type="match status" value="1"/>
</dbReference>
<dbReference type="EMBL" id="CP054929">
    <property type="protein sequence ID" value="QKW53888.1"/>
    <property type="molecule type" value="Genomic_DNA"/>
</dbReference>
<protein>
    <submittedName>
        <fullName evidence="6">LysR family transcriptional regulator</fullName>
    </submittedName>
</protein>
<dbReference type="Pfam" id="PF03466">
    <property type="entry name" value="LysR_substrate"/>
    <property type="match status" value="1"/>
</dbReference>
<dbReference type="GO" id="GO:0032993">
    <property type="term" value="C:protein-DNA complex"/>
    <property type="evidence" value="ECO:0007669"/>
    <property type="project" value="TreeGrafter"/>
</dbReference>
<dbReference type="Proteomes" id="UP000509303">
    <property type="component" value="Chromosome"/>
</dbReference>
<name>A0A7H8NKC1_9ACTN</name>
<gene>
    <name evidence="6" type="ORF">HUT08_34895</name>
</gene>
<keyword evidence="3" id="KW-0238">DNA-binding</keyword>
<proteinExistence type="inferred from homology"/>
<dbReference type="InterPro" id="IPR036390">
    <property type="entry name" value="WH_DNA-bd_sf"/>
</dbReference>
<dbReference type="PROSITE" id="PS50931">
    <property type="entry name" value="HTH_LYSR"/>
    <property type="match status" value="1"/>
</dbReference>
<evidence type="ECO:0000256" key="1">
    <source>
        <dbReference type="ARBA" id="ARBA00009437"/>
    </source>
</evidence>
<dbReference type="InterPro" id="IPR036388">
    <property type="entry name" value="WH-like_DNA-bd_sf"/>
</dbReference>
<evidence type="ECO:0000259" key="5">
    <source>
        <dbReference type="PROSITE" id="PS50931"/>
    </source>
</evidence>
<dbReference type="PANTHER" id="PTHR30346:SF29">
    <property type="entry name" value="LYSR SUBSTRATE-BINDING"/>
    <property type="match status" value="1"/>
</dbReference>
<dbReference type="AlphaFoldDB" id="A0A7H8NKC1"/>